<keyword evidence="5" id="KW-0663">Pyridoxal phosphate</keyword>
<dbReference type="OMA" id="GRYITET"/>
<dbReference type="SUPFAM" id="SSF53383">
    <property type="entry name" value="PLP-dependent transferases"/>
    <property type="match status" value="1"/>
</dbReference>
<dbReference type="OrthoDB" id="392571at2759"/>
<keyword evidence="4" id="KW-0210">Decarboxylase</keyword>
<dbReference type="GO" id="GO:0042412">
    <property type="term" value="P:taurine biosynthetic process"/>
    <property type="evidence" value="ECO:0007669"/>
    <property type="project" value="TreeGrafter"/>
</dbReference>
<proteinExistence type="inferred from homology"/>
<comment type="caution">
    <text evidence="6">The sequence shown here is derived from an EMBL/GenBank/DDBJ whole genome shotgun (WGS) entry which is preliminary data.</text>
</comment>
<organism evidence="6 7">
    <name type="scientific">Scyliorhinus torazame</name>
    <name type="common">Cloudy catshark</name>
    <name type="synonym">Catulus torazame</name>
    <dbReference type="NCBI Taxonomy" id="75743"/>
    <lineage>
        <taxon>Eukaryota</taxon>
        <taxon>Metazoa</taxon>
        <taxon>Chordata</taxon>
        <taxon>Craniata</taxon>
        <taxon>Vertebrata</taxon>
        <taxon>Chondrichthyes</taxon>
        <taxon>Elasmobranchii</taxon>
        <taxon>Galeomorphii</taxon>
        <taxon>Galeoidea</taxon>
        <taxon>Carcharhiniformes</taxon>
        <taxon>Scyliorhinidae</taxon>
        <taxon>Scyliorhinus</taxon>
    </lineage>
</organism>
<dbReference type="GO" id="GO:0019752">
    <property type="term" value="P:carboxylic acid metabolic process"/>
    <property type="evidence" value="ECO:0007669"/>
    <property type="project" value="InterPro"/>
</dbReference>
<protein>
    <submittedName>
        <fullName evidence="6">Uncharacterized protein</fullName>
    </submittedName>
</protein>
<evidence type="ECO:0000313" key="7">
    <source>
        <dbReference type="Proteomes" id="UP000288216"/>
    </source>
</evidence>
<name>A0A401PZU2_SCYTO</name>
<dbReference type="GO" id="GO:0030170">
    <property type="term" value="F:pyridoxal phosphate binding"/>
    <property type="evidence" value="ECO:0007669"/>
    <property type="project" value="InterPro"/>
</dbReference>
<feature type="non-terminal residue" evidence="6">
    <location>
        <position position="1"/>
    </location>
</feature>
<dbReference type="Gene3D" id="3.90.1150.170">
    <property type="match status" value="1"/>
</dbReference>
<sequence>ELNGPSRKSPVIVDGILLDGPLSDSKAGEQFVHHAFQIIFEEAIRKGTSVDEKVCEWKEPEELRDLLDLDLVDAGEAPEKLLERCQDIIRYSVKTVHPRFYNQLFAGQDYHSLVGRYITETLNTSQYTYEIAPVFVLMEEVVLKKLRALIGWQCGDGIFCPG</sequence>
<dbReference type="PANTHER" id="PTHR45677:SF8">
    <property type="entry name" value="CYSTEINE SULFINIC ACID DECARBOXYLASE"/>
    <property type="match status" value="1"/>
</dbReference>
<evidence type="ECO:0000313" key="6">
    <source>
        <dbReference type="EMBL" id="GCB78655.1"/>
    </source>
</evidence>
<dbReference type="Proteomes" id="UP000288216">
    <property type="component" value="Unassembled WGS sequence"/>
</dbReference>
<dbReference type="PANTHER" id="PTHR45677">
    <property type="entry name" value="GLUTAMATE DECARBOXYLASE-RELATED"/>
    <property type="match status" value="1"/>
</dbReference>
<comment type="similarity">
    <text evidence="2">Belongs to the group II decarboxylase family.</text>
</comment>
<keyword evidence="4" id="KW-0456">Lyase</keyword>
<dbReference type="GO" id="GO:0005737">
    <property type="term" value="C:cytoplasm"/>
    <property type="evidence" value="ECO:0007669"/>
    <property type="project" value="TreeGrafter"/>
</dbReference>
<comment type="subunit">
    <text evidence="3">Homodimer.</text>
</comment>
<dbReference type="STRING" id="75743.A0A401PZU2"/>
<evidence type="ECO:0000256" key="3">
    <source>
        <dbReference type="ARBA" id="ARBA00011738"/>
    </source>
</evidence>
<dbReference type="EMBL" id="BFAA01014464">
    <property type="protein sequence ID" value="GCB78655.1"/>
    <property type="molecule type" value="Genomic_DNA"/>
</dbReference>
<accession>A0A401PZU2</accession>
<dbReference type="GO" id="GO:0004782">
    <property type="term" value="F:sulfinoalanine decarboxylase activity"/>
    <property type="evidence" value="ECO:0007669"/>
    <property type="project" value="TreeGrafter"/>
</dbReference>
<evidence type="ECO:0000256" key="5">
    <source>
        <dbReference type="ARBA" id="ARBA00022898"/>
    </source>
</evidence>
<gene>
    <name evidence="6" type="ORF">scyTo_0019441</name>
</gene>
<dbReference type="Pfam" id="PF00282">
    <property type="entry name" value="Pyridoxal_deC"/>
    <property type="match status" value="1"/>
</dbReference>
<dbReference type="InterPro" id="IPR002129">
    <property type="entry name" value="PyrdxlP-dep_de-COase"/>
</dbReference>
<dbReference type="InterPro" id="IPR015424">
    <property type="entry name" value="PyrdxlP-dep_Trfase"/>
</dbReference>
<evidence type="ECO:0000256" key="1">
    <source>
        <dbReference type="ARBA" id="ARBA00001933"/>
    </source>
</evidence>
<reference evidence="6 7" key="1">
    <citation type="journal article" date="2018" name="Nat. Ecol. Evol.">
        <title>Shark genomes provide insights into elasmobranch evolution and the origin of vertebrates.</title>
        <authorList>
            <person name="Hara Y"/>
            <person name="Yamaguchi K"/>
            <person name="Onimaru K"/>
            <person name="Kadota M"/>
            <person name="Koyanagi M"/>
            <person name="Keeley SD"/>
            <person name="Tatsumi K"/>
            <person name="Tanaka K"/>
            <person name="Motone F"/>
            <person name="Kageyama Y"/>
            <person name="Nozu R"/>
            <person name="Adachi N"/>
            <person name="Nishimura O"/>
            <person name="Nakagawa R"/>
            <person name="Tanegashima C"/>
            <person name="Kiyatake I"/>
            <person name="Matsumoto R"/>
            <person name="Murakumo K"/>
            <person name="Nishida K"/>
            <person name="Terakita A"/>
            <person name="Kuratani S"/>
            <person name="Sato K"/>
            <person name="Hyodo S Kuraku.S."/>
        </authorList>
    </citation>
    <scope>NUCLEOTIDE SEQUENCE [LARGE SCALE GENOMIC DNA]</scope>
</reference>
<dbReference type="AlphaFoldDB" id="A0A401PZU2"/>
<comment type="cofactor">
    <cofactor evidence="1">
        <name>pyridoxal 5'-phosphate</name>
        <dbReference type="ChEBI" id="CHEBI:597326"/>
    </cofactor>
</comment>
<evidence type="ECO:0000256" key="4">
    <source>
        <dbReference type="ARBA" id="ARBA00022793"/>
    </source>
</evidence>
<evidence type="ECO:0000256" key="2">
    <source>
        <dbReference type="ARBA" id="ARBA00009533"/>
    </source>
</evidence>
<keyword evidence="7" id="KW-1185">Reference proteome</keyword>